<organism evidence="1 2">
    <name type="scientific">Liparis tanakae</name>
    <name type="common">Tanaka's snailfish</name>
    <dbReference type="NCBI Taxonomy" id="230148"/>
    <lineage>
        <taxon>Eukaryota</taxon>
        <taxon>Metazoa</taxon>
        <taxon>Chordata</taxon>
        <taxon>Craniata</taxon>
        <taxon>Vertebrata</taxon>
        <taxon>Euteleostomi</taxon>
        <taxon>Actinopterygii</taxon>
        <taxon>Neopterygii</taxon>
        <taxon>Teleostei</taxon>
        <taxon>Neoteleostei</taxon>
        <taxon>Acanthomorphata</taxon>
        <taxon>Eupercaria</taxon>
        <taxon>Perciformes</taxon>
        <taxon>Cottioidei</taxon>
        <taxon>Cottales</taxon>
        <taxon>Liparidae</taxon>
        <taxon>Liparis</taxon>
    </lineage>
</organism>
<proteinExistence type="predicted"/>
<accession>A0A4Z2GFY6</accession>
<gene>
    <name evidence="1" type="ORF">EYF80_037981</name>
</gene>
<name>A0A4Z2GFY6_9TELE</name>
<reference evidence="1 2" key="1">
    <citation type="submission" date="2019-03" db="EMBL/GenBank/DDBJ databases">
        <title>First draft genome of Liparis tanakae, snailfish: a comprehensive survey of snailfish specific genes.</title>
        <authorList>
            <person name="Kim W."/>
            <person name="Song I."/>
            <person name="Jeong J.-H."/>
            <person name="Kim D."/>
            <person name="Kim S."/>
            <person name="Ryu S."/>
            <person name="Song J.Y."/>
            <person name="Lee S.K."/>
        </authorList>
    </citation>
    <scope>NUCLEOTIDE SEQUENCE [LARGE SCALE GENOMIC DNA]</scope>
    <source>
        <tissue evidence="1">Muscle</tissue>
    </source>
</reference>
<keyword evidence="2" id="KW-1185">Reference proteome</keyword>
<comment type="caution">
    <text evidence="1">The sequence shown here is derived from an EMBL/GenBank/DDBJ whole genome shotgun (WGS) entry which is preliminary data.</text>
</comment>
<protein>
    <submittedName>
        <fullName evidence="1">Uncharacterized protein</fullName>
    </submittedName>
</protein>
<dbReference type="EMBL" id="SRLO01000569">
    <property type="protein sequence ID" value="TNN51813.1"/>
    <property type="molecule type" value="Genomic_DNA"/>
</dbReference>
<evidence type="ECO:0000313" key="1">
    <source>
        <dbReference type="EMBL" id="TNN51813.1"/>
    </source>
</evidence>
<sequence length="215" mass="23432">MVNSFLASRSWAKNREEIIRGVGLWSFGLHGRAGRRYRRLVLRDGASLELLGVMQMSAGPRGGMRRPYGGAAGIHSAPLCRNLKMGRVEPDVSAQPIKSRTRVSSIVCAPDGFEVHSKHKAVTWVKLINELMNMHMRMKRPIPVDAKSWKLRKELLSDFPEASIPSSGPGGRGSGVSVGSPMWAAMCYATPLPVKLSVRSVERERSTSSLAPAAG</sequence>
<dbReference type="AlphaFoldDB" id="A0A4Z2GFY6"/>
<dbReference type="Proteomes" id="UP000314294">
    <property type="component" value="Unassembled WGS sequence"/>
</dbReference>
<evidence type="ECO:0000313" key="2">
    <source>
        <dbReference type="Proteomes" id="UP000314294"/>
    </source>
</evidence>